<accession>A0AAV2YCK1</accession>
<dbReference type="AlphaFoldDB" id="A0AAV2YCK1"/>
<organism evidence="2 3">
    <name type="scientific">Lagenidium giganteum</name>
    <dbReference type="NCBI Taxonomy" id="4803"/>
    <lineage>
        <taxon>Eukaryota</taxon>
        <taxon>Sar</taxon>
        <taxon>Stramenopiles</taxon>
        <taxon>Oomycota</taxon>
        <taxon>Peronosporomycetes</taxon>
        <taxon>Pythiales</taxon>
        <taxon>Pythiaceae</taxon>
    </lineage>
</organism>
<evidence type="ECO:0000313" key="3">
    <source>
        <dbReference type="Proteomes" id="UP001146120"/>
    </source>
</evidence>
<proteinExistence type="predicted"/>
<reference evidence="2" key="2">
    <citation type="journal article" date="2023" name="Microbiol Resour">
        <title>Decontamination and Annotation of the Draft Genome Sequence of the Oomycete Lagenidium giganteum ARSEF 373.</title>
        <authorList>
            <person name="Morgan W.R."/>
            <person name="Tartar A."/>
        </authorList>
    </citation>
    <scope>NUCLEOTIDE SEQUENCE</scope>
    <source>
        <strain evidence="2">ARSEF 373</strain>
    </source>
</reference>
<keyword evidence="3" id="KW-1185">Reference proteome</keyword>
<name>A0AAV2YCK1_9STRA</name>
<evidence type="ECO:0000256" key="1">
    <source>
        <dbReference type="SAM" id="MobiDB-lite"/>
    </source>
</evidence>
<sequence>MDENTPPTNGQCVIKTEQPLVAATPVFSSGLDDIKHEVMASGSSFEHGIAVTPSPLCFSRAPLRAAAIQAGHEGMLALEESLDDEMDGTTSAPEEPDLHISAPSSAEAAAAAARASTLLLHQRMDAMVAGSPLYRRSISSPQPSSTPHNTALLHTPVVPSQQHHHKPAISPAATFNKVSVVHAKDTPGKVDKFEWRIRSKATMASPRTDLLACGDDADSSSASSAADSLPPRYFRAVTGSPTKRRVHSTTFGAFARSFSFNTSE</sequence>
<comment type="caution">
    <text evidence="2">The sequence shown here is derived from an EMBL/GenBank/DDBJ whole genome shotgun (WGS) entry which is preliminary data.</text>
</comment>
<dbReference type="Proteomes" id="UP001146120">
    <property type="component" value="Unassembled WGS sequence"/>
</dbReference>
<reference evidence="2" key="1">
    <citation type="submission" date="2022-11" db="EMBL/GenBank/DDBJ databases">
        <authorList>
            <person name="Morgan W.R."/>
            <person name="Tartar A."/>
        </authorList>
    </citation>
    <scope>NUCLEOTIDE SEQUENCE</scope>
    <source>
        <strain evidence="2">ARSEF 373</strain>
    </source>
</reference>
<protein>
    <submittedName>
        <fullName evidence="2">Uncharacterized protein</fullName>
    </submittedName>
</protein>
<feature type="region of interest" description="Disordered" evidence="1">
    <location>
        <begin position="83"/>
        <end position="105"/>
    </location>
</feature>
<evidence type="ECO:0000313" key="2">
    <source>
        <dbReference type="EMBL" id="DAZ93157.1"/>
    </source>
</evidence>
<gene>
    <name evidence="2" type="ORF">N0F65_006356</name>
</gene>
<dbReference type="EMBL" id="DAKRPA010000340">
    <property type="protein sequence ID" value="DAZ93157.1"/>
    <property type="molecule type" value="Genomic_DNA"/>
</dbReference>